<protein>
    <recommendedName>
        <fullName evidence="4">Adhesin</fullName>
    </recommendedName>
</protein>
<reference evidence="2 3" key="1">
    <citation type="submission" date="2024-05" db="EMBL/GenBank/DDBJ databases">
        <authorList>
            <person name="Zhao H."/>
            <person name="Xu Y."/>
            <person name="Lin S."/>
            <person name="Spain J.C."/>
            <person name="Zhou N.-Y."/>
        </authorList>
    </citation>
    <scope>NUCLEOTIDE SEQUENCE [LARGE SCALE GENOMIC DNA]</scope>
    <source>
        <strain evidence="2 3">NEAU-NG30</strain>
    </source>
</reference>
<feature type="signal peptide" evidence="1">
    <location>
        <begin position="1"/>
        <end position="34"/>
    </location>
</feature>
<evidence type="ECO:0000313" key="3">
    <source>
        <dbReference type="Proteomes" id="UP001440984"/>
    </source>
</evidence>
<gene>
    <name evidence="2" type="ORF">ABJI51_09810</name>
</gene>
<sequence length="314" mass="31983">MGKHSRRKSGYLPKVAAGAAPVALLFAAPATALATPAPLPAELTLPLDHRHDGTLGREVSTSGDDGSAVTRETVTATRHDFVAKEVAGAVLANDLTESAIVHREERQTAASTAAQESESLVRSGQHRLRLGDVRAVTANHQQLGQGAAREVSLTPPAGSTGHRIGAGEGTAHGIWLADGVDVLSQNTEQLDTGLRGTISGDLLSAVSARRSSGQAIDLGRLGALGTSSEQQVTGQFAGVLDVTQKHEAGGQLGPASGWLKTTQAYGPAGPAGSIRGDLAADHVVHAEGGATTSVRGTLDRSLSVSVLDQPALGL</sequence>
<accession>A0ABV0LAL8</accession>
<evidence type="ECO:0008006" key="4">
    <source>
        <dbReference type="Google" id="ProtNLM"/>
    </source>
</evidence>
<dbReference type="EMBL" id="JBDZYD010000003">
    <property type="protein sequence ID" value="MEQ0559363.1"/>
    <property type="molecule type" value="Genomic_DNA"/>
</dbReference>
<organism evidence="2 3">
    <name type="scientific">Amycolatopsis melonis</name>
    <dbReference type="NCBI Taxonomy" id="3156488"/>
    <lineage>
        <taxon>Bacteria</taxon>
        <taxon>Bacillati</taxon>
        <taxon>Actinomycetota</taxon>
        <taxon>Actinomycetes</taxon>
        <taxon>Pseudonocardiales</taxon>
        <taxon>Pseudonocardiaceae</taxon>
        <taxon>Amycolatopsis</taxon>
    </lineage>
</organism>
<dbReference type="Proteomes" id="UP001440984">
    <property type="component" value="Unassembled WGS sequence"/>
</dbReference>
<keyword evidence="3" id="KW-1185">Reference proteome</keyword>
<evidence type="ECO:0000256" key="1">
    <source>
        <dbReference type="SAM" id="SignalP"/>
    </source>
</evidence>
<keyword evidence="1" id="KW-0732">Signal</keyword>
<comment type="caution">
    <text evidence="2">The sequence shown here is derived from an EMBL/GenBank/DDBJ whole genome shotgun (WGS) entry which is preliminary data.</text>
</comment>
<evidence type="ECO:0000313" key="2">
    <source>
        <dbReference type="EMBL" id="MEQ0559363.1"/>
    </source>
</evidence>
<proteinExistence type="predicted"/>
<dbReference type="RefSeq" id="WP_348949372.1">
    <property type="nucleotide sequence ID" value="NZ_JBDZYD010000003.1"/>
</dbReference>
<name>A0ABV0LAL8_9PSEU</name>
<feature type="chain" id="PRO_5045963738" description="Adhesin" evidence="1">
    <location>
        <begin position="35"/>
        <end position="314"/>
    </location>
</feature>